<dbReference type="PROSITE" id="PS50893">
    <property type="entry name" value="ABC_TRANSPORTER_2"/>
    <property type="match status" value="2"/>
</dbReference>
<keyword evidence="12" id="KW-1185">Reference proteome</keyword>
<feature type="transmembrane region" description="Helical" evidence="9">
    <location>
        <begin position="373"/>
        <end position="398"/>
    </location>
</feature>
<proteinExistence type="predicted"/>
<feature type="compositionally biased region" description="Basic and acidic residues" evidence="8">
    <location>
        <begin position="562"/>
        <end position="573"/>
    </location>
</feature>
<dbReference type="InterPro" id="IPR027417">
    <property type="entry name" value="P-loop_NTPase"/>
</dbReference>
<dbReference type="PANTHER" id="PTHR48041">
    <property type="entry name" value="ABC TRANSPORTER G FAMILY MEMBER 28"/>
    <property type="match status" value="1"/>
</dbReference>
<feature type="domain" description="ABC transporter" evidence="10">
    <location>
        <begin position="1"/>
        <end position="210"/>
    </location>
</feature>
<name>A0AA36IZD8_9DINO</name>
<dbReference type="Pfam" id="PF00005">
    <property type="entry name" value="ABC_tran"/>
    <property type="match status" value="2"/>
</dbReference>
<dbReference type="PROSITE" id="PS00211">
    <property type="entry name" value="ABC_TRANSPORTER_1"/>
    <property type="match status" value="1"/>
</dbReference>
<dbReference type="InterPro" id="IPR050352">
    <property type="entry name" value="ABCG_transporters"/>
</dbReference>
<evidence type="ECO:0000313" key="12">
    <source>
        <dbReference type="Proteomes" id="UP001178507"/>
    </source>
</evidence>
<feature type="transmembrane region" description="Helical" evidence="9">
    <location>
        <begin position="917"/>
        <end position="938"/>
    </location>
</feature>
<dbReference type="SMART" id="SM00382">
    <property type="entry name" value="AAA"/>
    <property type="match status" value="2"/>
</dbReference>
<dbReference type="Pfam" id="PF19055">
    <property type="entry name" value="ABC2_membrane_7"/>
    <property type="match status" value="2"/>
</dbReference>
<gene>
    <name evidence="11" type="ORF">EVOR1521_LOCUS20052</name>
</gene>
<dbReference type="GO" id="GO:0016020">
    <property type="term" value="C:membrane"/>
    <property type="evidence" value="ECO:0007669"/>
    <property type="project" value="UniProtKB-SubCell"/>
</dbReference>
<feature type="transmembrane region" description="Helical" evidence="9">
    <location>
        <begin position="950"/>
        <end position="968"/>
    </location>
</feature>
<feature type="transmembrane region" description="Helical" evidence="9">
    <location>
        <begin position="332"/>
        <end position="353"/>
    </location>
</feature>
<keyword evidence="6 9" id="KW-1133">Transmembrane helix</keyword>
<sequence length="1079" mass="119411">MGPSGAGKTSLLNCLAVRTAPSSGALSFNSMELSKAVKRKVAYVHQQEMLLECYTPREHLLFQSKLRMPSSVGAEARKLRVEASIKMLGLEKCQHSLIGDVYSGISKNEKRRVSFATEILTQPSVLYCDEPTTGLDSVMAEVIVKYMKAIALAGNNGQKVTVIASVHQPSSQVFRLFDRLHFLIDGRTAYFGQLSKLEEHFAKIGFQMPDHTMPADFVMKLCINPRDPEGAAKRRVEISDAWDKQWPNEDARIHGAPIQVIPKAVSEMPVEEKHTNWFVSLLYLTKREVIMKVRAKAELRSALLRTVVLGLLFGLTFLQVEKTQTTLFTLNGCLFFAMMFGVMNICMAASMGIPTRLPTLIREHRNGAYSVPAIYVSKVLADLPFDLLVAGIWGLLLYWMVDFRGDWEHFLYFFLVLYLMTNIATGVGYLGGYLAPVPALSMLVVLLNIMPQMLFGGLFMNLSAVPPGLVWLSTISMFRLGFEALMVNQWQDYGDLPCPPGAPCVASSGLQVLENNGISQDASYSGIILWLLLPLGIYHLLAFLALWRRARPRQFESAAPEDDTKGELRRDGEEQTQLTSIQRPEILVQWEDLTVEVMRTDMTGARKQTQILENAQGCVEPGQLLAVMGPSGSGKSTLLKSLAGIGEVPLQGGSRISINGTAWTPEIREHSAFLFQDEQLFAGLTVREHLLFQSGFRMGRMSKAERGKRADALLLELGLSKCQNTLIGSIGSGISGGERRRLAFATELLTEPTLLFADEATSGLDSAMAYNVTKLLHDFARGENTTKKTVLATIHQPSEEVFNLFDKVLIIVEGRSVYFGPPSAALQHFSSLGMECPRDESPPDFFMRCVAIDAGEDEARAEALKNTERLLTMPLRLEPPKMPAEKMIEGPSLHGSHFAAMMGLVRREMLLRRRSKLLFKAVVARTLLMSLLLGLLYWQLPNDQQSWQSVMGLLNMVMINTFMTAGFGLTQELPHAFRPAFREVRAGMYSITAWFWSKSIGDLPVDLIGAAVGASLVCLMTGIAQSVLAVYAAGHDHGPDRQHLGLSVQRPGWEGGVCLRGVSADGLSLHDLQRLLDHH</sequence>
<dbReference type="Gene3D" id="3.40.50.300">
    <property type="entry name" value="P-loop containing nucleotide triphosphate hydrolases"/>
    <property type="match status" value="2"/>
</dbReference>
<evidence type="ECO:0000256" key="1">
    <source>
        <dbReference type="ARBA" id="ARBA00004141"/>
    </source>
</evidence>
<keyword evidence="3 9" id="KW-0812">Transmembrane</keyword>
<evidence type="ECO:0000256" key="5">
    <source>
        <dbReference type="ARBA" id="ARBA00022840"/>
    </source>
</evidence>
<accession>A0AA36IZD8</accession>
<dbReference type="InterPro" id="IPR003593">
    <property type="entry name" value="AAA+_ATPase"/>
</dbReference>
<dbReference type="Proteomes" id="UP001178507">
    <property type="component" value="Unassembled WGS sequence"/>
</dbReference>
<evidence type="ECO:0000256" key="7">
    <source>
        <dbReference type="ARBA" id="ARBA00023136"/>
    </source>
</evidence>
<evidence type="ECO:0000256" key="9">
    <source>
        <dbReference type="SAM" id="Phobius"/>
    </source>
</evidence>
<feature type="region of interest" description="Disordered" evidence="8">
    <location>
        <begin position="555"/>
        <end position="578"/>
    </location>
</feature>
<dbReference type="InterPro" id="IPR043926">
    <property type="entry name" value="ABCG_dom"/>
</dbReference>
<feature type="transmembrane region" description="Helical" evidence="9">
    <location>
        <begin position="410"/>
        <end position="434"/>
    </location>
</feature>
<dbReference type="EMBL" id="CAUJNA010003205">
    <property type="protein sequence ID" value="CAJ1395670.1"/>
    <property type="molecule type" value="Genomic_DNA"/>
</dbReference>
<dbReference type="InterPro" id="IPR013525">
    <property type="entry name" value="ABC2_TM"/>
</dbReference>
<comment type="subcellular location">
    <subcellularLocation>
        <location evidence="1">Membrane</location>
        <topology evidence="1">Multi-pass membrane protein</topology>
    </subcellularLocation>
</comment>
<dbReference type="PANTHER" id="PTHR48041:SF139">
    <property type="entry name" value="PROTEIN SCARLET"/>
    <property type="match status" value="1"/>
</dbReference>
<evidence type="ECO:0000313" key="11">
    <source>
        <dbReference type="EMBL" id="CAJ1395670.1"/>
    </source>
</evidence>
<dbReference type="GO" id="GO:0016887">
    <property type="term" value="F:ATP hydrolysis activity"/>
    <property type="evidence" value="ECO:0007669"/>
    <property type="project" value="InterPro"/>
</dbReference>
<dbReference type="SUPFAM" id="SSF52540">
    <property type="entry name" value="P-loop containing nucleoside triphosphate hydrolases"/>
    <property type="match status" value="2"/>
</dbReference>
<dbReference type="InterPro" id="IPR017871">
    <property type="entry name" value="ABC_transporter-like_CS"/>
</dbReference>
<protein>
    <recommendedName>
        <fullName evidence="10">ABC transporter domain-containing protein</fullName>
    </recommendedName>
</protein>
<evidence type="ECO:0000256" key="6">
    <source>
        <dbReference type="ARBA" id="ARBA00022989"/>
    </source>
</evidence>
<feature type="transmembrane region" description="Helical" evidence="9">
    <location>
        <begin position="1008"/>
        <end position="1033"/>
    </location>
</feature>
<feature type="transmembrane region" description="Helical" evidence="9">
    <location>
        <begin position="302"/>
        <end position="320"/>
    </location>
</feature>
<dbReference type="GO" id="GO:0005524">
    <property type="term" value="F:ATP binding"/>
    <property type="evidence" value="ECO:0007669"/>
    <property type="project" value="UniProtKB-KW"/>
</dbReference>
<feature type="transmembrane region" description="Helical" evidence="9">
    <location>
        <begin position="440"/>
        <end position="462"/>
    </location>
</feature>
<evidence type="ECO:0000256" key="4">
    <source>
        <dbReference type="ARBA" id="ARBA00022741"/>
    </source>
</evidence>
<evidence type="ECO:0000256" key="3">
    <source>
        <dbReference type="ARBA" id="ARBA00022692"/>
    </source>
</evidence>
<dbReference type="AlphaFoldDB" id="A0AA36IZD8"/>
<feature type="domain" description="ABC transporter" evidence="10">
    <location>
        <begin position="588"/>
        <end position="838"/>
    </location>
</feature>
<keyword evidence="2" id="KW-0813">Transport</keyword>
<keyword evidence="7 9" id="KW-0472">Membrane</keyword>
<organism evidence="11 12">
    <name type="scientific">Effrenium voratum</name>
    <dbReference type="NCBI Taxonomy" id="2562239"/>
    <lineage>
        <taxon>Eukaryota</taxon>
        <taxon>Sar</taxon>
        <taxon>Alveolata</taxon>
        <taxon>Dinophyceae</taxon>
        <taxon>Suessiales</taxon>
        <taxon>Symbiodiniaceae</taxon>
        <taxon>Effrenium</taxon>
    </lineage>
</organism>
<evidence type="ECO:0000256" key="8">
    <source>
        <dbReference type="SAM" id="MobiDB-lite"/>
    </source>
</evidence>
<evidence type="ECO:0000256" key="2">
    <source>
        <dbReference type="ARBA" id="ARBA00022448"/>
    </source>
</evidence>
<evidence type="ECO:0000259" key="10">
    <source>
        <dbReference type="PROSITE" id="PS50893"/>
    </source>
</evidence>
<feature type="transmembrane region" description="Helical" evidence="9">
    <location>
        <begin position="527"/>
        <end position="547"/>
    </location>
</feature>
<dbReference type="Pfam" id="PF01061">
    <property type="entry name" value="ABC2_membrane"/>
    <property type="match status" value="2"/>
</dbReference>
<reference evidence="11" key="1">
    <citation type="submission" date="2023-08" db="EMBL/GenBank/DDBJ databases">
        <authorList>
            <person name="Chen Y."/>
            <person name="Shah S."/>
            <person name="Dougan E. K."/>
            <person name="Thang M."/>
            <person name="Chan C."/>
        </authorList>
    </citation>
    <scope>NUCLEOTIDE SEQUENCE</scope>
</reference>
<dbReference type="InterPro" id="IPR003439">
    <property type="entry name" value="ABC_transporter-like_ATP-bd"/>
</dbReference>
<keyword evidence="4" id="KW-0547">Nucleotide-binding</keyword>
<dbReference type="GO" id="GO:0140359">
    <property type="term" value="F:ABC-type transporter activity"/>
    <property type="evidence" value="ECO:0007669"/>
    <property type="project" value="InterPro"/>
</dbReference>
<keyword evidence="5" id="KW-0067">ATP-binding</keyword>
<comment type="caution">
    <text evidence="11">The sequence shown here is derived from an EMBL/GenBank/DDBJ whole genome shotgun (WGS) entry which is preliminary data.</text>
</comment>